<dbReference type="PANTHER" id="PTHR33908">
    <property type="entry name" value="MANNOSYLTRANSFERASE YKCB-RELATED"/>
    <property type="match status" value="1"/>
</dbReference>
<organism evidence="9 10">
    <name type="scientific">Actinocatenispora comari</name>
    <dbReference type="NCBI Taxonomy" id="2807577"/>
    <lineage>
        <taxon>Bacteria</taxon>
        <taxon>Bacillati</taxon>
        <taxon>Actinomycetota</taxon>
        <taxon>Actinomycetes</taxon>
        <taxon>Micromonosporales</taxon>
        <taxon>Micromonosporaceae</taxon>
        <taxon>Actinocatenispora</taxon>
    </lineage>
</organism>
<evidence type="ECO:0000313" key="10">
    <source>
        <dbReference type="Proteomes" id="UP000614996"/>
    </source>
</evidence>
<feature type="transmembrane region" description="Helical" evidence="8">
    <location>
        <begin position="237"/>
        <end position="257"/>
    </location>
</feature>
<feature type="transmembrane region" description="Helical" evidence="8">
    <location>
        <begin position="264"/>
        <end position="282"/>
    </location>
</feature>
<dbReference type="RefSeq" id="WP_207125161.1">
    <property type="nucleotide sequence ID" value="NZ_BOPO01000045.1"/>
</dbReference>
<reference evidence="10" key="1">
    <citation type="journal article" date="2021" name="Int. J. Syst. Evol. Microbiol.">
        <title>Actinocatenispora comari sp. nov., an endophytic actinomycete isolated from aerial parts of Comarum salesowianum.</title>
        <authorList>
            <person name="Oyunbileg N."/>
            <person name="Iizaka Y."/>
            <person name="Hamada M."/>
            <person name="Davaapurev B.O."/>
            <person name="Fukumoto A."/>
            <person name="Tsetseg B."/>
            <person name="Kato F."/>
            <person name="Tamura T."/>
            <person name="Batkhuu J."/>
            <person name="Anzai Y."/>
        </authorList>
    </citation>
    <scope>NUCLEOTIDE SEQUENCE [LARGE SCALE GENOMIC DNA]</scope>
    <source>
        <strain evidence="10">NUM-2625</strain>
    </source>
</reference>
<evidence type="ECO:0000256" key="5">
    <source>
        <dbReference type="ARBA" id="ARBA00022692"/>
    </source>
</evidence>
<dbReference type="GO" id="GO:0005886">
    <property type="term" value="C:plasma membrane"/>
    <property type="evidence" value="ECO:0007669"/>
    <property type="project" value="UniProtKB-SubCell"/>
</dbReference>
<comment type="subcellular location">
    <subcellularLocation>
        <location evidence="1">Cell membrane</location>
        <topology evidence="1">Multi-pass membrane protein</topology>
    </subcellularLocation>
</comment>
<keyword evidence="5 8" id="KW-0812">Transmembrane</keyword>
<protein>
    <submittedName>
        <fullName evidence="9">Mannosyltransferase</fullName>
    </submittedName>
</protein>
<keyword evidence="3 9" id="KW-0328">Glycosyltransferase</keyword>
<feature type="transmembrane region" description="Helical" evidence="8">
    <location>
        <begin position="294"/>
        <end position="320"/>
    </location>
</feature>
<sequence>MPASALSLTVSCLSIGRPALSTDELATWSAASRTLPQLAHLLTHVDAVLGLYYLALHAWCQLFGYGETALRAPSALAVAAAAGMTTVLGAKLAGTRTGVLAGLLLAVLPATTQVAQTARVYGFVLVLGCVSLYLLLRVTGPGPARRPTRVAYALTVVLLGGLHLIACATILPVHLYLLVRHARRSRASIGRTTAPLVVAVLALIPLAYTGYLQRNQLDWVDTIGFTGFVDTASRELVGSPGLVLLLGVLAGCGVAAAGRSRRVLVGWALAPVALLLATSIWVPRYAVLAVPAWAILAGCGAALLRAPIALTVLLASVTVAGMPRGEAIRRPDGHGFDTRAAAALIAGHWRPGDGLIYRADSWTTPLMMRYYQPGRAFATPLARPDAARIGWYTGTPRPATYRNLGGAARLWYVRRGDHAAHPLDATGDSIAPAAELTRHYRVARTWLLPHTLTVLLLTPKR</sequence>
<evidence type="ECO:0000256" key="1">
    <source>
        <dbReference type="ARBA" id="ARBA00004651"/>
    </source>
</evidence>
<dbReference type="PANTHER" id="PTHR33908:SF11">
    <property type="entry name" value="MEMBRANE PROTEIN"/>
    <property type="match status" value="1"/>
</dbReference>
<accession>A0A8J4ACY8</accession>
<gene>
    <name evidence="9" type="ORF">NUM_26640</name>
</gene>
<feature type="transmembrane region" description="Helical" evidence="8">
    <location>
        <begin position="150"/>
        <end position="177"/>
    </location>
</feature>
<comment type="caution">
    <text evidence="9">The sequence shown here is derived from an EMBL/GenBank/DDBJ whole genome shotgun (WGS) entry which is preliminary data.</text>
</comment>
<dbReference type="EMBL" id="BOPO01000045">
    <property type="protein sequence ID" value="GIL27410.1"/>
    <property type="molecule type" value="Genomic_DNA"/>
</dbReference>
<feature type="transmembrane region" description="Helical" evidence="8">
    <location>
        <begin position="189"/>
        <end position="208"/>
    </location>
</feature>
<evidence type="ECO:0000256" key="6">
    <source>
        <dbReference type="ARBA" id="ARBA00022989"/>
    </source>
</evidence>
<keyword evidence="10" id="KW-1185">Reference proteome</keyword>
<keyword evidence="4" id="KW-0808">Transferase</keyword>
<proteinExistence type="predicted"/>
<keyword evidence="7 8" id="KW-0472">Membrane</keyword>
<dbReference type="InterPro" id="IPR050297">
    <property type="entry name" value="LipidA_mod_glycosyltrf_83"/>
</dbReference>
<evidence type="ECO:0000256" key="2">
    <source>
        <dbReference type="ARBA" id="ARBA00022475"/>
    </source>
</evidence>
<dbReference type="Proteomes" id="UP000614996">
    <property type="component" value="Unassembled WGS sequence"/>
</dbReference>
<keyword evidence="6 8" id="KW-1133">Transmembrane helix</keyword>
<name>A0A8J4ACY8_9ACTN</name>
<evidence type="ECO:0000256" key="3">
    <source>
        <dbReference type="ARBA" id="ARBA00022676"/>
    </source>
</evidence>
<evidence type="ECO:0000256" key="4">
    <source>
        <dbReference type="ARBA" id="ARBA00022679"/>
    </source>
</evidence>
<dbReference type="GO" id="GO:0016763">
    <property type="term" value="F:pentosyltransferase activity"/>
    <property type="evidence" value="ECO:0007669"/>
    <property type="project" value="TreeGrafter"/>
</dbReference>
<evidence type="ECO:0000313" key="9">
    <source>
        <dbReference type="EMBL" id="GIL27410.1"/>
    </source>
</evidence>
<evidence type="ECO:0000256" key="7">
    <source>
        <dbReference type="ARBA" id="ARBA00023136"/>
    </source>
</evidence>
<keyword evidence="2" id="KW-1003">Cell membrane</keyword>
<feature type="transmembrane region" description="Helical" evidence="8">
    <location>
        <begin position="93"/>
        <end position="111"/>
    </location>
</feature>
<dbReference type="AlphaFoldDB" id="A0A8J4ACY8"/>
<dbReference type="GO" id="GO:0009103">
    <property type="term" value="P:lipopolysaccharide biosynthetic process"/>
    <property type="evidence" value="ECO:0007669"/>
    <property type="project" value="UniProtKB-ARBA"/>
</dbReference>
<evidence type="ECO:0000256" key="8">
    <source>
        <dbReference type="SAM" id="Phobius"/>
    </source>
</evidence>
<feature type="transmembrane region" description="Helical" evidence="8">
    <location>
        <begin position="118"/>
        <end position="138"/>
    </location>
</feature>